<dbReference type="Proteomes" id="UP001595530">
    <property type="component" value="Unassembled WGS sequence"/>
</dbReference>
<evidence type="ECO:0000313" key="3">
    <source>
        <dbReference type="Proteomes" id="UP001595530"/>
    </source>
</evidence>
<dbReference type="RefSeq" id="WP_390325591.1">
    <property type="nucleotide sequence ID" value="NZ_JBHRTP010000054.1"/>
</dbReference>
<feature type="region of interest" description="Disordered" evidence="1">
    <location>
        <begin position="146"/>
        <end position="200"/>
    </location>
</feature>
<name>A0ABV7F6H5_9BURK</name>
<gene>
    <name evidence="2" type="ORF">ACFOFO_17265</name>
</gene>
<dbReference type="InterPro" id="IPR021735">
    <property type="entry name" value="DUF3306"/>
</dbReference>
<feature type="compositionally biased region" description="Polar residues" evidence="1">
    <location>
        <begin position="164"/>
        <end position="176"/>
    </location>
</feature>
<comment type="caution">
    <text evidence="2">The sequence shown here is derived from an EMBL/GenBank/DDBJ whole genome shotgun (WGS) entry which is preliminary data.</text>
</comment>
<reference evidence="3" key="1">
    <citation type="journal article" date="2019" name="Int. J. Syst. Evol. Microbiol.">
        <title>The Global Catalogue of Microorganisms (GCM) 10K type strain sequencing project: providing services to taxonomists for standard genome sequencing and annotation.</title>
        <authorList>
            <consortium name="The Broad Institute Genomics Platform"/>
            <consortium name="The Broad Institute Genome Sequencing Center for Infectious Disease"/>
            <person name="Wu L."/>
            <person name="Ma J."/>
        </authorList>
    </citation>
    <scope>NUCLEOTIDE SEQUENCE [LARGE SCALE GENOMIC DNA]</scope>
    <source>
        <strain evidence="3">KCTC 42986</strain>
    </source>
</reference>
<protein>
    <submittedName>
        <fullName evidence="2">DUF3306 domain-containing protein</fullName>
    </submittedName>
</protein>
<sequence>MAAEHFFTRWAKPKPPLPDGGDLAASNPIPRPTASTAEPTAPGARALPTLDDVAGLHQDSDFSPFLAQGVDETVKRSALKKLFTNPHFNVMDGLDTYIDDYGKADPMPPGMLAALNHAKALLDPLAQLTAPLSQLTSLLPAPASVSAGAAVAADASGAEPADTPTPSEPDTSSITASDDPPPSTFPATSNHAEIKPKGAA</sequence>
<evidence type="ECO:0000256" key="1">
    <source>
        <dbReference type="SAM" id="MobiDB-lite"/>
    </source>
</evidence>
<accession>A0ABV7F6H5</accession>
<keyword evidence="3" id="KW-1185">Reference proteome</keyword>
<dbReference type="EMBL" id="JBHRTP010000054">
    <property type="protein sequence ID" value="MFC3109693.1"/>
    <property type="molecule type" value="Genomic_DNA"/>
</dbReference>
<dbReference type="Pfam" id="PF11748">
    <property type="entry name" value="DUF3306"/>
    <property type="match status" value="1"/>
</dbReference>
<organism evidence="2 3">
    <name type="scientific">Undibacterium arcticum</name>
    <dbReference type="NCBI Taxonomy" id="1762892"/>
    <lineage>
        <taxon>Bacteria</taxon>
        <taxon>Pseudomonadati</taxon>
        <taxon>Pseudomonadota</taxon>
        <taxon>Betaproteobacteria</taxon>
        <taxon>Burkholderiales</taxon>
        <taxon>Oxalobacteraceae</taxon>
        <taxon>Undibacterium</taxon>
    </lineage>
</organism>
<feature type="region of interest" description="Disordered" evidence="1">
    <location>
        <begin position="1"/>
        <end position="47"/>
    </location>
</feature>
<proteinExistence type="predicted"/>
<evidence type="ECO:0000313" key="2">
    <source>
        <dbReference type="EMBL" id="MFC3109693.1"/>
    </source>
</evidence>
<feature type="compositionally biased region" description="Low complexity" evidence="1">
    <location>
        <begin position="146"/>
        <end position="162"/>
    </location>
</feature>